<dbReference type="PROSITE" id="PS50088">
    <property type="entry name" value="ANK_REPEAT"/>
    <property type="match status" value="1"/>
</dbReference>
<feature type="repeat" description="ANK" evidence="3">
    <location>
        <begin position="121"/>
        <end position="144"/>
    </location>
</feature>
<dbReference type="InterPro" id="IPR002110">
    <property type="entry name" value="Ankyrin_rpt"/>
</dbReference>
<dbReference type="OrthoDB" id="339173at2759"/>
<reference evidence="4" key="2">
    <citation type="submission" date="2021-04" db="EMBL/GenBank/DDBJ databases">
        <authorList>
            <person name="Podell S."/>
        </authorList>
    </citation>
    <scope>NUCLEOTIDE SEQUENCE</scope>
    <source>
        <strain evidence="4">Hildebrandi</strain>
    </source>
</reference>
<dbReference type="GO" id="GO:0005737">
    <property type="term" value="C:cytoplasm"/>
    <property type="evidence" value="ECO:0007669"/>
    <property type="project" value="TreeGrafter"/>
</dbReference>
<reference evidence="4" key="1">
    <citation type="journal article" date="2021" name="Sci. Rep.">
        <title>Diploid genomic architecture of Nitzschia inconspicua, an elite biomass production diatom.</title>
        <authorList>
            <person name="Oliver A."/>
            <person name="Podell S."/>
            <person name="Pinowska A."/>
            <person name="Traller J.C."/>
            <person name="Smith S.R."/>
            <person name="McClure R."/>
            <person name="Beliaev A."/>
            <person name="Bohutskyi P."/>
            <person name="Hill E.A."/>
            <person name="Rabines A."/>
            <person name="Zheng H."/>
            <person name="Allen L.Z."/>
            <person name="Kuo A."/>
            <person name="Grigoriev I.V."/>
            <person name="Allen A.E."/>
            <person name="Hazlebeck D."/>
            <person name="Allen E.E."/>
        </authorList>
    </citation>
    <scope>NUCLEOTIDE SEQUENCE</scope>
    <source>
        <strain evidence="4">Hildebrandi</strain>
    </source>
</reference>
<keyword evidence="2 3" id="KW-0040">ANK repeat</keyword>
<dbReference type="Proteomes" id="UP000693970">
    <property type="component" value="Unassembled WGS sequence"/>
</dbReference>
<accession>A0A9K3PF59</accession>
<dbReference type="EMBL" id="JAGRRH010000022">
    <property type="protein sequence ID" value="KAG7345133.1"/>
    <property type="molecule type" value="Genomic_DNA"/>
</dbReference>
<evidence type="ECO:0000313" key="5">
    <source>
        <dbReference type="Proteomes" id="UP000693970"/>
    </source>
</evidence>
<evidence type="ECO:0000256" key="2">
    <source>
        <dbReference type="ARBA" id="ARBA00023043"/>
    </source>
</evidence>
<organism evidence="4 5">
    <name type="scientific">Nitzschia inconspicua</name>
    <dbReference type="NCBI Taxonomy" id="303405"/>
    <lineage>
        <taxon>Eukaryota</taxon>
        <taxon>Sar</taxon>
        <taxon>Stramenopiles</taxon>
        <taxon>Ochrophyta</taxon>
        <taxon>Bacillariophyta</taxon>
        <taxon>Bacillariophyceae</taxon>
        <taxon>Bacillariophycidae</taxon>
        <taxon>Bacillariales</taxon>
        <taxon>Bacillariaceae</taxon>
        <taxon>Nitzschia</taxon>
    </lineage>
</organism>
<dbReference type="GO" id="GO:0051015">
    <property type="term" value="F:actin filament binding"/>
    <property type="evidence" value="ECO:0007669"/>
    <property type="project" value="TreeGrafter"/>
</dbReference>
<dbReference type="SMART" id="SM00248">
    <property type="entry name" value="ANK"/>
    <property type="match status" value="5"/>
</dbReference>
<evidence type="ECO:0000256" key="1">
    <source>
        <dbReference type="ARBA" id="ARBA00022737"/>
    </source>
</evidence>
<dbReference type="InterPro" id="IPR052420">
    <property type="entry name" value="Espin/Espin-like"/>
</dbReference>
<keyword evidence="5" id="KW-1185">Reference proteome</keyword>
<dbReference type="PROSITE" id="PS50297">
    <property type="entry name" value="ANK_REP_REGION"/>
    <property type="match status" value="1"/>
</dbReference>
<dbReference type="Pfam" id="PF00023">
    <property type="entry name" value="Ank"/>
    <property type="match status" value="1"/>
</dbReference>
<comment type="caution">
    <text evidence="4">The sequence shown here is derived from an EMBL/GenBank/DDBJ whole genome shotgun (WGS) entry which is preliminary data.</text>
</comment>
<sequence>MVYHDAYQIYELLDKWNHQGPPNVEDMNRLFESKSNEVQRRFLYGQTLLHRAVESFPTHTDVVLCIYIAFPEALQIEDDNGFLVLHRLLFSGNWYKSHEIMALVPQFVESFPESVILPTPTGRLPLHLACQRTESEELVRYLLQSFPDACCYRDEDGKFPLDHALEVTEPRASIVEILVKQHPVLLSYQDSQGCLPLQRLLKDKSRQPSRRPSRLDTVIKVLLEGFEGSLRLQDREGRTPLLLACTHNCPLSTVYLLIRSWPEQITPNRAATIFDNERFNGELIHASLASKSVTLQNVQLWLQRYPDIVTSPDGYGRLPIHYAVASPSDEASEIVKYLLDFDNASRKTHQLAAVDNDGMLPIHIAAAATSTNSNHILLILMDEYPGGLLIANKDGRLPWHYGECSRQDIVFEETTRRFPDVEVDLELVPDEIRFDFLA</sequence>
<dbReference type="PANTHER" id="PTHR24153">
    <property type="entry name" value="ESPIN"/>
    <property type="match status" value="1"/>
</dbReference>
<keyword evidence="1" id="KW-0677">Repeat</keyword>
<dbReference type="GO" id="GO:0051017">
    <property type="term" value="P:actin filament bundle assembly"/>
    <property type="evidence" value="ECO:0007669"/>
    <property type="project" value="TreeGrafter"/>
</dbReference>
<name>A0A9K3PF59_9STRA</name>
<evidence type="ECO:0000256" key="3">
    <source>
        <dbReference type="PROSITE-ProRule" id="PRU00023"/>
    </source>
</evidence>
<dbReference type="AlphaFoldDB" id="A0A9K3PF59"/>
<evidence type="ECO:0000313" key="4">
    <source>
        <dbReference type="EMBL" id="KAG7345133.1"/>
    </source>
</evidence>
<gene>
    <name evidence="4" type="ORF">IV203_032664</name>
</gene>
<protein>
    <submittedName>
        <fullName evidence="4">Ankyrin repeat domain protein</fullName>
    </submittedName>
</protein>
<proteinExistence type="predicted"/>
<dbReference type="PANTHER" id="PTHR24153:SF8">
    <property type="entry name" value="FORKED, ISOFORM F"/>
    <property type="match status" value="1"/>
</dbReference>